<dbReference type="PANTHER" id="PTHR12993:SF29">
    <property type="entry name" value="BLR3841 PROTEIN"/>
    <property type="match status" value="1"/>
</dbReference>
<dbReference type="Proteomes" id="UP000531216">
    <property type="component" value="Unassembled WGS sequence"/>
</dbReference>
<dbReference type="InterPro" id="IPR003737">
    <property type="entry name" value="GlcNAc_PI_deacetylase-related"/>
</dbReference>
<dbReference type="Gene3D" id="3.40.50.10320">
    <property type="entry name" value="LmbE-like"/>
    <property type="match status" value="1"/>
</dbReference>
<dbReference type="SUPFAM" id="SSF102588">
    <property type="entry name" value="LmbE-like"/>
    <property type="match status" value="1"/>
</dbReference>
<dbReference type="AlphaFoldDB" id="A0A7W6FV59"/>
<organism evidence="1 2">
    <name type="scientific">Aureimonas phyllosphaerae</name>
    <dbReference type="NCBI Taxonomy" id="1166078"/>
    <lineage>
        <taxon>Bacteria</taxon>
        <taxon>Pseudomonadati</taxon>
        <taxon>Pseudomonadota</taxon>
        <taxon>Alphaproteobacteria</taxon>
        <taxon>Hyphomicrobiales</taxon>
        <taxon>Aurantimonadaceae</taxon>
        <taxon>Aureimonas</taxon>
    </lineage>
</organism>
<name>A0A7W6FV59_9HYPH</name>
<dbReference type="Pfam" id="PF02585">
    <property type="entry name" value="PIG-L"/>
    <property type="match status" value="1"/>
</dbReference>
<protein>
    <submittedName>
        <fullName evidence="1">LmbE family N-acetylglucosaminyl deacetylase</fullName>
    </submittedName>
</protein>
<gene>
    <name evidence="1" type="ORF">GGR05_003109</name>
</gene>
<dbReference type="InterPro" id="IPR024078">
    <property type="entry name" value="LmbE-like_dom_sf"/>
</dbReference>
<dbReference type="EMBL" id="JACIDO010000006">
    <property type="protein sequence ID" value="MBB3936944.1"/>
    <property type="molecule type" value="Genomic_DNA"/>
</dbReference>
<dbReference type="RefSeq" id="WP_175526821.1">
    <property type="nucleotide sequence ID" value="NZ_FOOA01000006.1"/>
</dbReference>
<accession>A0A7W6FV59</accession>
<proteinExistence type="predicted"/>
<evidence type="ECO:0000313" key="2">
    <source>
        <dbReference type="Proteomes" id="UP000531216"/>
    </source>
</evidence>
<dbReference type="PANTHER" id="PTHR12993">
    <property type="entry name" value="N-ACETYLGLUCOSAMINYL-PHOSPHATIDYLINOSITOL DE-N-ACETYLASE-RELATED"/>
    <property type="match status" value="1"/>
</dbReference>
<keyword evidence="2" id="KW-1185">Reference proteome</keyword>
<dbReference type="GO" id="GO:0016811">
    <property type="term" value="F:hydrolase activity, acting on carbon-nitrogen (but not peptide) bonds, in linear amides"/>
    <property type="evidence" value="ECO:0007669"/>
    <property type="project" value="TreeGrafter"/>
</dbReference>
<sequence>MTEVLAPHALDARRVIVVAPHPDDEALGCGGLVWHLARLRRRVHVLFVTDGGASHLHSPTWPRARLAATREAEAEAALRELGLDAAARTFLRLPDADMPLPGSPGDAAALRGVTALMREVAPDLVLLPWRRDPHRDHRDAWSLVTRALSEAGMAPATLEYAIWLDEIGAADDHPRPGEMERVGFAIGDALPAKRRAVAAHRSQCGALIHDDPTAFSLTEATIERLTGPVEFYWRPL</sequence>
<reference evidence="1 2" key="1">
    <citation type="submission" date="2020-08" db="EMBL/GenBank/DDBJ databases">
        <title>Genomic Encyclopedia of Type Strains, Phase IV (KMG-IV): sequencing the most valuable type-strain genomes for metagenomic binning, comparative biology and taxonomic classification.</title>
        <authorList>
            <person name="Goeker M."/>
        </authorList>
    </citation>
    <scope>NUCLEOTIDE SEQUENCE [LARGE SCALE GENOMIC DNA]</scope>
    <source>
        <strain evidence="1 2">DSM 25024</strain>
    </source>
</reference>
<evidence type="ECO:0000313" key="1">
    <source>
        <dbReference type="EMBL" id="MBB3936944.1"/>
    </source>
</evidence>
<comment type="caution">
    <text evidence="1">The sequence shown here is derived from an EMBL/GenBank/DDBJ whole genome shotgun (WGS) entry which is preliminary data.</text>
</comment>